<dbReference type="AlphaFoldDB" id="H5TE25"/>
<evidence type="ECO:0000313" key="2">
    <source>
        <dbReference type="Proteomes" id="UP000053586"/>
    </source>
</evidence>
<keyword evidence="2" id="KW-1185">Reference proteome</keyword>
<reference evidence="1 2" key="2">
    <citation type="journal article" date="2017" name="Antonie Van Leeuwenhoek">
        <title>Rhizobium rhizosphaerae sp. nov., a novel species isolated from rice rhizosphere.</title>
        <authorList>
            <person name="Zhao J.J."/>
            <person name="Zhang J."/>
            <person name="Zhang R.J."/>
            <person name="Zhang C.W."/>
            <person name="Yin H.Q."/>
            <person name="Zhang X.X."/>
        </authorList>
    </citation>
    <scope>NUCLEOTIDE SEQUENCE [LARGE SCALE GENOMIC DNA]</scope>
    <source>
        <strain evidence="1 2">ACAM 611</strain>
    </source>
</reference>
<evidence type="ECO:0000313" key="1">
    <source>
        <dbReference type="EMBL" id="GAB56552.1"/>
    </source>
</evidence>
<proteinExistence type="predicted"/>
<gene>
    <name evidence="1" type="ORF">GPUN_2437</name>
</gene>
<dbReference type="Proteomes" id="UP000053586">
    <property type="component" value="Unassembled WGS sequence"/>
</dbReference>
<reference evidence="1 2" key="1">
    <citation type="journal article" date="2012" name="J. Bacteriol.">
        <title>Genome sequence of proteorhodopsin-containing sea ice bacterium Glaciecola punicea ACAM 611T.</title>
        <authorList>
            <person name="Qin Q.-L."/>
            <person name="Xie B.-B."/>
            <person name="Shu Y.-L."/>
            <person name="Rong J.-C."/>
            <person name="Zhao D.-L."/>
            <person name="Zhang X.-Y."/>
            <person name="Chen X.-L."/>
            <person name="Zhou B.-C."/>
            <person name="Zhanga Y.-Z."/>
        </authorList>
    </citation>
    <scope>NUCLEOTIDE SEQUENCE [LARGE SCALE GENOMIC DNA]</scope>
    <source>
        <strain evidence="1 2">ACAM 611</strain>
    </source>
</reference>
<accession>H5TE25</accession>
<sequence>MLSDILSGSTCVKIIFRWRLSIDNKLTLSVEMFNSFGKVGEFGSFNGQSHQIGPMLSGSISDT</sequence>
<name>H5TE25_9ALTE</name>
<dbReference type="EMBL" id="BAET01000030">
    <property type="protein sequence ID" value="GAB56552.1"/>
    <property type="molecule type" value="Genomic_DNA"/>
</dbReference>
<protein>
    <submittedName>
        <fullName evidence="1">Uncharacterized protein</fullName>
    </submittedName>
</protein>
<comment type="caution">
    <text evidence="1">The sequence shown here is derived from an EMBL/GenBank/DDBJ whole genome shotgun (WGS) entry which is preliminary data.</text>
</comment>
<organism evidence="1 2">
    <name type="scientific">Glaciecola punicea ACAM 611</name>
    <dbReference type="NCBI Taxonomy" id="1121923"/>
    <lineage>
        <taxon>Bacteria</taxon>
        <taxon>Pseudomonadati</taxon>
        <taxon>Pseudomonadota</taxon>
        <taxon>Gammaproteobacteria</taxon>
        <taxon>Alteromonadales</taxon>
        <taxon>Alteromonadaceae</taxon>
        <taxon>Glaciecola</taxon>
    </lineage>
</organism>